<evidence type="ECO:0000256" key="3">
    <source>
        <dbReference type="ARBA" id="ARBA00023117"/>
    </source>
</evidence>
<feature type="repeat" description="WD" evidence="5">
    <location>
        <begin position="153"/>
        <end position="184"/>
    </location>
</feature>
<keyword evidence="9" id="KW-1185">Reference proteome</keyword>
<feature type="compositionally biased region" description="Acidic residues" evidence="6">
    <location>
        <begin position="791"/>
        <end position="811"/>
    </location>
</feature>
<dbReference type="PROSITE" id="PS50294">
    <property type="entry name" value="WD_REPEATS_REGION"/>
    <property type="match status" value="3"/>
</dbReference>
<dbReference type="InterPro" id="IPR036427">
    <property type="entry name" value="Bromodomain-like_sf"/>
</dbReference>
<dbReference type="SMART" id="SM00320">
    <property type="entry name" value="WD40"/>
    <property type="match status" value="7"/>
</dbReference>
<feature type="repeat" description="WD" evidence="5">
    <location>
        <begin position="371"/>
        <end position="402"/>
    </location>
</feature>
<dbReference type="PANTHER" id="PTHR16266:SF17">
    <property type="entry name" value="BRWD3"/>
    <property type="match status" value="1"/>
</dbReference>
<dbReference type="GO" id="GO:0006357">
    <property type="term" value="P:regulation of transcription by RNA polymerase II"/>
    <property type="evidence" value="ECO:0007669"/>
    <property type="project" value="TreeGrafter"/>
</dbReference>
<dbReference type="InterPro" id="IPR019775">
    <property type="entry name" value="WD40_repeat_CS"/>
</dbReference>
<dbReference type="GO" id="GO:0007010">
    <property type="term" value="P:cytoskeleton organization"/>
    <property type="evidence" value="ECO:0007669"/>
    <property type="project" value="TreeGrafter"/>
</dbReference>
<dbReference type="InterPro" id="IPR036322">
    <property type="entry name" value="WD40_repeat_dom_sf"/>
</dbReference>
<gene>
    <name evidence="8" type="ORF">ECRASSUSDP1_LOCUS28404</name>
</gene>
<dbReference type="GO" id="GO:0008360">
    <property type="term" value="P:regulation of cell shape"/>
    <property type="evidence" value="ECO:0007669"/>
    <property type="project" value="TreeGrafter"/>
</dbReference>
<dbReference type="PRINTS" id="PR00503">
    <property type="entry name" value="BROMODOMAIN"/>
</dbReference>
<evidence type="ECO:0000313" key="9">
    <source>
        <dbReference type="Proteomes" id="UP001295684"/>
    </source>
</evidence>
<keyword evidence="1 5" id="KW-0853">WD repeat</keyword>
<evidence type="ECO:0000256" key="6">
    <source>
        <dbReference type="SAM" id="MobiDB-lite"/>
    </source>
</evidence>
<keyword evidence="2" id="KW-0677">Repeat</keyword>
<protein>
    <recommendedName>
        <fullName evidence="7">Bromo domain-containing protein</fullName>
    </recommendedName>
</protein>
<feature type="domain" description="Bromo" evidence="7">
    <location>
        <begin position="1351"/>
        <end position="1421"/>
    </location>
</feature>
<feature type="compositionally biased region" description="Polar residues" evidence="6">
    <location>
        <begin position="1575"/>
        <end position="1601"/>
    </location>
</feature>
<keyword evidence="3 4" id="KW-0103">Bromodomain</keyword>
<dbReference type="Proteomes" id="UP001295684">
    <property type="component" value="Unassembled WGS sequence"/>
</dbReference>
<feature type="compositionally biased region" description="Basic and acidic residues" evidence="6">
    <location>
        <begin position="1450"/>
        <end position="1459"/>
    </location>
</feature>
<evidence type="ECO:0000256" key="1">
    <source>
        <dbReference type="ARBA" id="ARBA00022574"/>
    </source>
</evidence>
<evidence type="ECO:0000256" key="2">
    <source>
        <dbReference type="ARBA" id="ARBA00022737"/>
    </source>
</evidence>
<dbReference type="InterPro" id="IPR001487">
    <property type="entry name" value="Bromodomain"/>
</dbReference>
<dbReference type="Pfam" id="PF00439">
    <property type="entry name" value="Bromodomain"/>
    <property type="match status" value="1"/>
</dbReference>
<comment type="caution">
    <text evidence="8">The sequence shown here is derived from an EMBL/GenBank/DDBJ whole genome shotgun (WGS) entry which is preliminary data.</text>
</comment>
<dbReference type="SMART" id="SM00297">
    <property type="entry name" value="BROMO"/>
    <property type="match status" value="1"/>
</dbReference>
<organism evidence="8 9">
    <name type="scientific">Euplotes crassus</name>
    <dbReference type="NCBI Taxonomy" id="5936"/>
    <lineage>
        <taxon>Eukaryota</taxon>
        <taxon>Sar</taxon>
        <taxon>Alveolata</taxon>
        <taxon>Ciliophora</taxon>
        <taxon>Intramacronucleata</taxon>
        <taxon>Spirotrichea</taxon>
        <taxon>Hypotrichia</taxon>
        <taxon>Euplotida</taxon>
        <taxon>Euplotidae</taxon>
        <taxon>Moneuplotes</taxon>
    </lineage>
</organism>
<dbReference type="PROSITE" id="PS00678">
    <property type="entry name" value="WD_REPEATS_1"/>
    <property type="match status" value="1"/>
</dbReference>
<dbReference type="PROSITE" id="PS50082">
    <property type="entry name" value="WD_REPEATS_2"/>
    <property type="match status" value="3"/>
</dbReference>
<dbReference type="InterPro" id="IPR052060">
    <property type="entry name" value="Bromo_WD_repeat"/>
</dbReference>
<dbReference type="CDD" id="cd04369">
    <property type="entry name" value="Bromodomain"/>
    <property type="match status" value="1"/>
</dbReference>
<dbReference type="InterPro" id="IPR018359">
    <property type="entry name" value="Bromodomain_CS"/>
</dbReference>
<accession>A0AAD2DBM2</accession>
<feature type="repeat" description="WD" evidence="5">
    <location>
        <begin position="195"/>
        <end position="229"/>
    </location>
</feature>
<evidence type="ECO:0000313" key="8">
    <source>
        <dbReference type="EMBL" id="CAI2386780.1"/>
    </source>
</evidence>
<feature type="region of interest" description="Disordered" evidence="6">
    <location>
        <begin position="691"/>
        <end position="844"/>
    </location>
</feature>
<dbReference type="GO" id="GO:0005634">
    <property type="term" value="C:nucleus"/>
    <property type="evidence" value="ECO:0007669"/>
    <property type="project" value="TreeGrafter"/>
</dbReference>
<evidence type="ECO:0000259" key="7">
    <source>
        <dbReference type="PROSITE" id="PS50014"/>
    </source>
</evidence>
<dbReference type="Gene3D" id="2.130.10.10">
    <property type="entry name" value="YVTN repeat-like/Quinoprotein amine dehydrogenase"/>
    <property type="match status" value="3"/>
</dbReference>
<dbReference type="PROSITE" id="PS50014">
    <property type="entry name" value="BROMODOMAIN_2"/>
    <property type="match status" value="1"/>
</dbReference>
<sequence>MEREVNYLVLRYLENLLSKEDYESLKEKIIPRLDLPKIHNWSGNQLAIGFEELSRTRFHFPSKYLIDIFEKMMIKSKTPLYNLDNLESAEEEDKEASLVGKTRKLPFSLKKRNFRNFERSQNLHRDFSQNLPGGHQSIQKFEKVKTVYGHAVLGEQGMSISCIEFDYSNKYIITGSDDKLIKIWLVLNGSLQGVLCGHEDVIMDLHVSTCNRYVISAGKDGLVIIWDLKLCKKLHVCKEHKGAVNQIKTVYTKLAASENQLLYTCGDDGLINIYNLDLIENPDIGKDADENTVQTRRAKPKVKKDPLFLFALSSIEFTGLKKDKKIDSIDFSNKRGLLFAGCYGGDLLIWRNDNYRREKFMKVAYELVSKIKYHDQILHLIAISPDDNYFLTGDTDGKVNIWRPPETAQDINELIGDISKDRNPAGNKQKGCFRKHLVATIDGSSEFSISQCDSVEWSYRGRYALASFGGKEERSNNEKSIIYIWDQRKQEIIHKLGSKASGIVLENYTFVLEAHPKDENYFMSGGGAGKVILWDIRTGTQIKSFKEFGHYHRDNNMLDEVFDGKFSSCGNFFAVSTIWGTFSIYSIFNKETYLSTPIEQFFHRDKSAEMSSDIYNIEAPILVNFDRLKQPDQTPLPILGEITSLNDPDQCTKKYMFGLSERIEKYGKDHKFCEDYAVQNEPYFFLNSRNEENQSNHESGSADSIMSSENEENKRDRPVYYDRHNDEFDRESDEDFIVDLENRSNGVRRMPRRTDNPPQPQQPQRQNEGIRQRQERERRRRERNRRRGDDDNSDEDEFIIQDMVENEESEASIDFVMRDEESSVNHTRPNPLYASRSPINESESEEEVIENGVLEKHESCKVVLPSSDWIIPNDAIDGDQIMPVGHYLSINCNEDYQFEQKMEGKGYKIDIEEAQRMIKRDKSNLDCALCKKKGGEGSLIGPFKYFINDLATDEMIYWFHRECLERNDIVEKVSTYEFSKIQECVNQWILNEGNECQRCFTTGASISCTVCKDSYHGFICSFLRLGFDYDGNLVCIRCLKDTLRSQLTDEFLDQVDKSLMEKDFYKNKDRKMFYEQLPGVYTPQIEDEVYFIFQAYEEVVGYYMNHFFSLEDNRDRPIEDYINKFLCHKLTDNNDLTHKPLRCKISNIEYRLPSATTFEINQKLGIKNMDFVIESEVRLQVLEPEQLEEMEFSITYFNHSTREESISMNYLIPLNSFIQSISEEELSEIQGHTLKLSDIHESPLDLIDVVDFEPEVYSNCNFKCVFFKQVCNANPDGHRLRANALGRNLSLRLGRLSIWDIKRASATSTPIKDNLQKNYIENRGFNPENYECAFDEVKTRRLVETIDAFIKNNSYSEFFKDEVTDEITPDYLNIIPVEMNLFTIRDNLESGHYRSKEMLLKDLKLIEDNCIEFNSENSEISKHAKNVHENLKKIFVKAFSYKLRDIPRRTSSLRSRENGIEQEGMNKRNPKKLGSLRKRNARQRTSIDYKEDSEEEKAFKKPTPQRNKRRMLDEESDPSLEDNNFKIDLQQPNSLRRSSRNRNVVSMKEPDTPPGEKGLMRRTLRKREVKEESKNNGVNGISTRQSRGKQSQQNSEFSENGDNYEYEDY</sequence>
<dbReference type="InterPro" id="IPR001680">
    <property type="entry name" value="WD40_rpt"/>
</dbReference>
<evidence type="ECO:0000256" key="4">
    <source>
        <dbReference type="PROSITE-ProRule" id="PRU00035"/>
    </source>
</evidence>
<proteinExistence type="predicted"/>
<dbReference type="Pfam" id="PF00400">
    <property type="entry name" value="WD40"/>
    <property type="match status" value="3"/>
</dbReference>
<dbReference type="Gene3D" id="1.20.920.10">
    <property type="entry name" value="Bromodomain-like"/>
    <property type="match status" value="1"/>
</dbReference>
<feature type="compositionally biased region" description="Acidic residues" evidence="6">
    <location>
        <begin position="728"/>
        <end position="738"/>
    </location>
</feature>
<feature type="compositionally biased region" description="Basic residues" evidence="6">
    <location>
        <begin position="1468"/>
        <end position="1482"/>
    </location>
</feature>
<feature type="compositionally biased region" description="Basic and acidic residues" evidence="6">
    <location>
        <begin position="711"/>
        <end position="727"/>
    </location>
</feature>
<dbReference type="InterPro" id="IPR015943">
    <property type="entry name" value="WD40/YVTN_repeat-like_dom_sf"/>
</dbReference>
<dbReference type="SUPFAM" id="SSF50978">
    <property type="entry name" value="WD40 repeat-like"/>
    <property type="match status" value="1"/>
</dbReference>
<reference evidence="8" key="1">
    <citation type="submission" date="2023-07" db="EMBL/GenBank/DDBJ databases">
        <authorList>
            <consortium name="AG Swart"/>
            <person name="Singh M."/>
            <person name="Singh A."/>
            <person name="Seah K."/>
            <person name="Emmerich C."/>
        </authorList>
    </citation>
    <scope>NUCLEOTIDE SEQUENCE</scope>
    <source>
        <strain evidence="8">DP1</strain>
    </source>
</reference>
<feature type="compositionally biased region" description="Basic and acidic residues" evidence="6">
    <location>
        <begin position="768"/>
        <end position="777"/>
    </location>
</feature>
<name>A0AAD2DBM2_EUPCR</name>
<feature type="region of interest" description="Disordered" evidence="6">
    <location>
        <begin position="1450"/>
        <end position="1609"/>
    </location>
</feature>
<dbReference type="SUPFAM" id="SSF82171">
    <property type="entry name" value="DPP6 N-terminal domain-like"/>
    <property type="match status" value="1"/>
</dbReference>
<dbReference type="PANTHER" id="PTHR16266">
    <property type="entry name" value="WD REPEAT DOMAIN 9"/>
    <property type="match status" value="1"/>
</dbReference>
<dbReference type="PROSITE" id="PS00633">
    <property type="entry name" value="BROMODOMAIN_1"/>
    <property type="match status" value="1"/>
</dbReference>
<feature type="compositionally biased region" description="Low complexity" evidence="6">
    <location>
        <begin position="1533"/>
        <end position="1546"/>
    </location>
</feature>
<dbReference type="EMBL" id="CAMPGE010029312">
    <property type="protein sequence ID" value="CAI2386780.1"/>
    <property type="molecule type" value="Genomic_DNA"/>
</dbReference>
<dbReference type="SUPFAM" id="SSF47370">
    <property type="entry name" value="Bromodomain"/>
    <property type="match status" value="1"/>
</dbReference>
<evidence type="ECO:0000256" key="5">
    <source>
        <dbReference type="PROSITE-ProRule" id="PRU00221"/>
    </source>
</evidence>
<feature type="compositionally biased region" description="Polar residues" evidence="6">
    <location>
        <begin position="696"/>
        <end position="708"/>
    </location>
</feature>